<gene>
    <name evidence="2" type="ORF">SAMN04490247_0674</name>
</gene>
<feature type="transmembrane region" description="Helical" evidence="1">
    <location>
        <begin position="58"/>
        <end position="76"/>
    </location>
</feature>
<accession>A0A1G8QWK5</accession>
<keyword evidence="1" id="KW-0812">Transmembrane</keyword>
<keyword evidence="1" id="KW-0472">Membrane</keyword>
<keyword evidence="1" id="KW-1133">Transmembrane helix</keyword>
<keyword evidence="3" id="KW-1185">Reference proteome</keyword>
<name>A0A1G8QWK5_9BACI</name>
<feature type="transmembrane region" description="Helical" evidence="1">
    <location>
        <begin position="23"/>
        <end position="46"/>
    </location>
</feature>
<protein>
    <submittedName>
        <fullName evidence="2">Uncharacterized protein</fullName>
    </submittedName>
</protein>
<feature type="transmembrane region" description="Helical" evidence="1">
    <location>
        <begin position="88"/>
        <end position="105"/>
    </location>
</feature>
<evidence type="ECO:0000313" key="3">
    <source>
        <dbReference type="Proteomes" id="UP000199225"/>
    </source>
</evidence>
<dbReference type="AlphaFoldDB" id="A0A1G8QWK5"/>
<sequence length="123" mass="14497">MVVTFSLVIIKEYYPEFIILDTLTWSLLFGVMGVVFLAELVTSRFLNKNREVRSEKVSISLFTYLYCLWFLVNLLPGSNPEAAFSMEGNLFIVCIILVLLLNELYQFMKKKKGWRYEEFKERS</sequence>
<evidence type="ECO:0000256" key="1">
    <source>
        <dbReference type="SAM" id="Phobius"/>
    </source>
</evidence>
<reference evidence="3" key="1">
    <citation type="submission" date="2016-10" db="EMBL/GenBank/DDBJ databases">
        <authorList>
            <person name="Varghese N."/>
            <person name="Submissions S."/>
        </authorList>
    </citation>
    <scope>NUCLEOTIDE SEQUENCE [LARGE SCALE GENOMIC DNA]</scope>
    <source>
        <strain evidence="3">DSM 4771</strain>
    </source>
</reference>
<dbReference type="STRING" id="86666.SAMN04490247_0674"/>
<organism evidence="2 3">
    <name type="scientific">Salimicrobium halophilum</name>
    <dbReference type="NCBI Taxonomy" id="86666"/>
    <lineage>
        <taxon>Bacteria</taxon>
        <taxon>Bacillati</taxon>
        <taxon>Bacillota</taxon>
        <taxon>Bacilli</taxon>
        <taxon>Bacillales</taxon>
        <taxon>Bacillaceae</taxon>
        <taxon>Salimicrobium</taxon>
    </lineage>
</organism>
<dbReference type="EMBL" id="FNEV01000002">
    <property type="protein sequence ID" value="SDJ09086.1"/>
    <property type="molecule type" value="Genomic_DNA"/>
</dbReference>
<dbReference type="Proteomes" id="UP000199225">
    <property type="component" value="Unassembled WGS sequence"/>
</dbReference>
<evidence type="ECO:0000313" key="2">
    <source>
        <dbReference type="EMBL" id="SDJ09086.1"/>
    </source>
</evidence>
<proteinExistence type="predicted"/>